<dbReference type="EMBL" id="BGZK01000371">
    <property type="protein sequence ID" value="GBP39821.1"/>
    <property type="molecule type" value="Genomic_DNA"/>
</dbReference>
<evidence type="ECO:0000313" key="2">
    <source>
        <dbReference type="Proteomes" id="UP000299102"/>
    </source>
</evidence>
<protein>
    <submittedName>
        <fullName evidence="1">Uncharacterized protein</fullName>
    </submittedName>
</protein>
<dbReference type="Proteomes" id="UP000299102">
    <property type="component" value="Unassembled WGS sequence"/>
</dbReference>
<reference evidence="1 2" key="1">
    <citation type="journal article" date="2019" name="Commun. Biol.">
        <title>The bagworm genome reveals a unique fibroin gene that provides high tensile strength.</title>
        <authorList>
            <person name="Kono N."/>
            <person name="Nakamura H."/>
            <person name="Ohtoshi R."/>
            <person name="Tomita M."/>
            <person name="Numata K."/>
            <person name="Arakawa K."/>
        </authorList>
    </citation>
    <scope>NUCLEOTIDE SEQUENCE [LARGE SCALE GENOMIC DNA]</scope>
</reference>
<comment type="caution">
    <text evidence="1">The sequence shown here is derived from an EMBL/GenBank/DDBJ whole genome shotgun (WGS) entry which is preliminary data.</text>
</comment>
<accession>A0A4C1VMF7</accession>
<keyword evidence="2" id="KW-1185">Reference proteome</keyword>
<evidence type="ECO:0000313" key="1">
    <source>
        <dbReference type="EMBL" id="GBP39821.1"/>
    </source>
</evidence>
<organism evidence="1 2">
    <name type="scientific">Eumeta variegata</name>
    <name type="common">Bagworm moth</name>
    <name type="synonym">Eumeta japonica</name>
    <dbReference type="NCBI Taxonomy" id="151549"/>
    <lineage>
        <taxon>Eukaryota</taxon>
        <taxon>Metazoa</taxon>
        <taxon>Ecdysozoa</taxon>
        <taxon>Arthropoda</taxon>
        <taxon>Hexapoda</taxon>
        <taxon>Insecta</taxon>
        <taxon>Pterygota</taxon>
        <taxon>Neoptera</taxon>
        <taxon>Endopterygota</taxon>
        <taxon>Lepidoptera</taxon>
        <taxon>Glossata</taxon>
        <taxon>Ditrysia</taxon>
        <taxon>Tineoidea</taxon>
        <taxon>Psychidae</taxon>
        <taxon>Oiketicinae</taxon>
        <taxon>Eumeta</taxon>
    </lineage>
</organism>
<gene>
    <name evidence="1" type="ORF">EVAR_88323_1</name>
</gene>
<sequence>MAPTFVLIKVPTESRRHYQCRREIEASVFAFRPVSDSSGGPIPPLLPHSHLHQLTLSSITPLPFPLVRSHFIRPQPYLSDSIPIRKVGNALVTPLWLRACLLFDGSHAFSP</sequence>
<proteinExistence type="predicted"/>
<dbReference type="AlphaFoldDB" id="A0A4C1VMF7"/>
<name>A0A4C1VMF7_EUMVA</name>